<gene>
    <name evidence="9" type="ORF">A2738_01730</name>
</gene>
<dbReference type="InterPro" id="IPR023465">
    <property type="entry name" value="Riboflavin_kinase_dom_sf"/>
</dbReference>
<keyword evidence="2" id="KW-0285">Flavoprotein</keyword>
<dbReference type="SUPFAM" id="SSF82114">
    <property type="entry name" value="Riboflavin kinase-like"/>
    <property type="match status" value="1"/>
</dbReference>
<feature type="domain" description="Riboflavin kinase" evidence="8">
    <location>
        <begin position="1"/>
        <end position="113"/>
    </location>
</feature>
<proteinExistence type="predicted"/>
<evidence type="ECO:0000256" key="3">
    <source>
        <dbReference type="ARBA" id="ARBA00022643"/>
    </source>
</evidence>
<dbReference type="GO" id="GO:0009231">
    <property type="term" value="P:riboflavin biosynthetic process"/>
    <property type="evidence" value="ECO:0007669"/>
    <property type="project" value="InterPro"/>
</dbReference>
<evidence type="ECO:0000259" key="8">
    <source>
        <dbReference type="SMART" id="SM00904"/>
    </source>
</evidence>
<dbReference type="GO" id="GO:0009398">
    <property type="term" value="P:FMN biosynthetic process"/>
    <property type="evidence" value="ECO:0007669"/>
    <property type="project" value="TreeGrafter"/>
</dbReference>
<dbReference type="EMBL" id="MFTS01000003">
    <property type="protein sequence ID" value="OGI68580.1"/>
    <property type="molecule type" value="Genomic_DNA"/>
</dbReference>
<dbReference type="InterPro" id="IPR023468">
    <property type="entry name" value="Riboflavin_kinase"/>
</dbReference>
<dbReference type="PANTHER" id="PTHR22749">
    <property type="entry name" value="RIBOFLAVIN KINASE/FMN ADENYLYLTRANSFERASE"/>
    <property type="match status" value="1"/>
</dbReference>
<evidence type="ECO:0000313" key="9">
    <source>
        <dbReference type="EMBL" id="OGI68580.1"/>
    </source>
</evidence>
<evidence type="ECO:0000313" key="10">
    <source>
        <dbReference type="Proteomes" id="UP000178235"/>
    </source>
</evidence>
<keyword evidence="5" id="KW-0547">Nucleotide-binding</keyword>
<dbReference type="SMART" id="SM00904">
    <property type="entry name" value="Flavokinase"/>
    <property type="match status" value="1"/>
</dbReference>
<reference evidence="9 10" key="1">
    <citation type="journal article" date="2016" name="Nat. Commun.">
        <title>Thousands of microbial genomes shed light on interconnected biogeochemical processes in an aquifer system.</title>
        <authorList>
            <person name="Anantharaman K."/>
            <person name="Brown C.T."/>
            <person name="Hug L.A."/>
            <person name="Sharon I."/>
            <person name="Castelle C.J."/>
            <person name="Probst A.J."/>
            <person name="Thomas B.C."/>
            <person name="Singh A."/>
            <person name="Wilkins M.J."/>
            <person name="Karaoz U."/>
            <person name="Brodie E.L."/>
            <person name="Williams K.H."/>
            <person name="Hubbard S.S."/>
            <person name="Banfield J.F."/>
        </authorList>
    </citation>
    <scope>NUCLEOTIDE SEQUENCE [LARGE SCALE GENOMIC DNA]</scope>
</reference>
<evidence type="ECO:0000256" key="1">
    <source>
        <dbReference type="ARBA" id="ARBA00012105"/>
    </source>
</evidence>
<dbReference type="GO" id="GO:0005524">
    <property type="term" value="F:ATP binding"/>
    <property type="evidence" value="ECO:0007669"/>
    <property type="project" value="UniProtKB-KW"/>
</dbReference>
<dbReference type="AlphaFoldDB" id="A0A1F6VG33"/>
<sequence>MNYIIKGIVIIGDGYGRKIGFPTVNLETEQEGIYAEGVYSGSAILDGKKYKAGIVIGPKIESKNKVEAHLIGYSGDAYGKEVTLETKSFLREYKKFYTESELIAQIKEDLKLC</sequence>
<dbReference type="InterPro" id="IPR015865">
    <property type="entry name" value="Riboflavin_kinase_bac/euk"/>
</dbReference>
<keyword evidence="4" id="KW-0808">Transferase</keyword>
<evidence type="ECO:0000256" key="4">
    <source>
        <dbReference type="ARBA" id="ARBA00022679"/>
    </source>
</evidence>
<dbReference type="Proteomes" id="UP000178235">
    <property type="component" value="Unassembled WGS sequence"/>
</dbReference>
<dbReference type="Pfam" id="PF01687">
    <property type="entry name" value="Flavokinase"/>
    <property type="match status" value="1"/>
</dbReference>
<evidence type="ECO:0000256" key="5">
    <source>
        <dbReference type="ARBA" id="ARBA00022741"/>
    </source>
</evidence>
<evidence type="ECO:0000256" key="7">
    <source>
        <dbReference type="ARBA" id="ARBA00047880"/>
    </source>
</evidence>
<comment type="caution">
    <text evidence="9">The sequence shown here is derived from an EMBL/GenBank/DDBJ whole genome shotgun (WGS) entry which is preliminary data.</text>
</comment>
<dbReference type="GO" id="GO:0008531">
    <property type="term" value="F:riboflavin kinase activity"/>
    <property type="evidence" value="ECO:0007669"/>
    <property type="project" value="UniProtKB-EC"/>
</dbReference>
<evidence type="ECO:0000256" key="2">
    <source>
        <dbReference type="ARBA" id="ARBA00022630"/>
    </source>
</evidence>
<dbReference type="Gene3D" id="2.40.30.30">
    <property type="entry name" value="Riboflavin kinase-like"/>
    <property type="match status" value="1"/>
</dbReference>
<keyword evidence="3" id="KW-0288">FMN</keyword>
<protein>
    <recommendedName>
        <fullName evidence="1">riboflavin kinase</fullName>
        <ecNumber evidence="1">2.7.1.26</ecNumber>
    </recommendedName>
</protein>
<name>A0A1F6VG33_9BACT</name>
<evidence type="ECO:0000256" key="6">
    <source>
        <dbReference type="ARBA" id="ARBA00022840"/>
    </source>
</evidence>
<keyword evidence="6" id="KW-0067">ATP-binding</keyword>
<comment type="catalytic activity">
    <reaction evidence="7">
        <text>riboflavin + ATP = FMN + ADP + H(+)</text>
        <dbReference type="Rhea" id="RHEA:14357"/>
        <dbReference type="ChEBI" id="CHEBI:15378"/>
        <dbReference type="ChEBI" id="CHEBI:30616"/>
        <dbReference type="ChEBI" id="CHEBI:57986"/>
        <dbReference type="ChEBI" id="CHEBI:58210"/>
        <dbReference type="ChEBI" id="CHEBI:456216"/>
        <dbReference type="EC" id="2.7.1.26"/>
    </reaction>
</comment>
<organism evidence="9 10">
    <name type="scientific">Candidatus Nomurabacteria bacterium RIFCSPHIGHO2_01_FULL_42_15</name>
    <dbReference type="NCBI Taxonomy" id="1801742"/>
    <lineage>
        <taxon>Bacteria</taxon>
        <taxon>Candidatus Nomuraibacteriota</taxon>
    </lineage>
</organism>
<dbReference type="EC" id="2.7.1.26" evidence="1"/>
<dbReference type="PANTHER" id="PTHR22749:SF6">
    <property type="entry name" value="RIBOFLAVIN KINASE"/>
    <property type="match status" value="1"/>
</dbReference>
<accession>A0A1F6VG33</accession>